<organism evidence="1 2">
    <name type="scientific">Nitratireductor aquimarinus</name>
    <dbReference type="NCBI Taxonomy" id="889300"/>
    <lineage>
        <taxon>Bacteria</taxon>
        <taxon>Pseudomonadati</taxon>
        <taxon>Pseudomonadota</taxon>
        <taxon>Alphaproteobacteria</taxon>
        <taxon>Hyphomicrobiales</taxon>
        <taxon>Phyllobacteriaceae</taxon>
        <taxon>Nitratireductor</taxon>
    </lineage>
</organism>
<proteinExistence type="predicted"/>
<dbReference type="RefSeq" id="WP_206545944.1">
    <property type="nucleotide sequence ID" value="NZ_CP177239.1"/>
</dbReference>
<keyword evidence="2" id="KW-1185">Reference proteome</keyword>
<protein>
    <submittedName>
        <fullName evidence="1">Uncharacterized protein</fullName>
    </submittedName>
</protein>
<name>A0ABU4AJT3_9HYPH</name>
<evidence type="ECO:0000313" key="2">
    <source>
        <dbReference type="Proteomes" id="UP001185659"/>
    </source>
</evidence>
<gene>
    <name evidence="1" type="ORF">R2G56_09380</name>
</gene>
<accession>A0ABU4AJT3</accession>
<sequence>MQELECGHPSCGNADGNDIFALNISGLSVAPKGSASPSPGLPCAVIKTEIKND</sequence>
<evidence type="ECO:0000313" key="1">
    <source>
        <dbReference type="EMBL" id="MDV6226496.1"/>
    </source>
</evidence>
<dbReference type="EMBL" id="JAWLIP010000003">
    <property type="protein sequence ID" value="MDV6226496.1"/>
    <property type="molecule type" value="Genomic_DNA"/>
</dbReference>
<comment type="caution">
    <text evidence="1">The sequence shown here is derived from an EMBL/GenBank/DDBJ whole genome shotgun (WGS) entry which is preliminary data.</text>
</comment>
<reference evidence="1 2" key="1">
    <citation type="submission" date="2023-10" db="EMBL/GenBank/DDBJ databases">
        <authorList>
            <person name="Venkata Ramana C."/>
            <person name="Sasikala C."/>
            <person name="Dhurka M."/>
        </authorList>
    </citation>
    <scope>NUCLEOTIDE SEQUENCE [LARGE SCALE GENOMIC DNA]</scope>
    <source>
        <strain evidence="1 2">KCTC 32151</strain>
    </source>
</reference>
<dbReference type="Proteomes" id="UP001185659">
    <property type="component" value="Unassembled WGS sequence"/>
</dbReference>